<dbReference type="Gene3D" id="3.40.190.10">
    <property type="entry name" value="Periplasmic binding protein-like II"/>
    <property type="match status" value="2"/>
</dbReference>
<dbReference type="AlphaFoldDB" id="A0A918XUP5"/>
<accession>A0A918XUP5</accession>
<proteinExistence type="predicted"/>
<reference evidence="1" key="1">
    <citation type="journal article" date="2014" name="Int. J. Syst. Evol. Microbiol.">
        <title>Complete genome sequence of Corynebacterium casei LMG S-19264T (=DSM 44701T), isolated from a smear-ripened cheese.</title>
        <authorList>
            <consortium name="US DOE Joint Genome Institute (JGI-PGF)"/>
            <person name="Walter F."/>
            <person name="Albersmeier A."/>
            <person name="Kalinowski J."/>
            <person name="Ruckert C."/>
        </authorList>
    </citation>
    <scope>NUCLEOTIDE SEQUENCE</scope>
    <source>
        <strain evidence="1">KCTC 42651</strain>
    </source>
</reference>
<comment type="caution">
    <text evidence="1">The sequence shown here is derived from an EMBL/GenBank/DDBJ whole genome shotgun (WGS) entry which is preliminary data.</text>
</comment>
<evidence type="ECO:0000313" key="2">
    <source>
        <dbReference type="Proteomes" id="UP000630353"/>
    </source>
</evidence>
<keyword evidence="2" id="KW-1185">Reference proteome</keyword>
<dbReference type="EMBL" id="BMZS01000008">
    <property type="protein sequence ID" value="GHD55966.1"/>
    <property type="molecule type" value="Genomic_DNA"/>
</dbReference>
<protein>
    <recommendedName>
        <fullName evidence="3">Amino acid ABC transporter substrate-binding protein, PAAT family</fullName>
    </recommendedName>
</protein>
<organism evidence="1 2">
    <name type="scientific">Thalassobaculum fulvum</name>
    <dbReference type="NCBI Taxonomy" id="1633335"/>
    <lineage>
        <taxon>Bacteria</taxon>
        <taxon>Pseudomonadati</taxon>
        <taxon>Pseudomonadota</taxon>
        <taxon>Alphaproteobacteria</taxon>
        <taxon>Rhodospirillales</taxon>
        <taxon>Thalassobaculaceae</taxon>
        <taxon>Thalassobaculum</taxon>
    </lineage>
</organism>
<evidence type="ECO:0000313" key="1">
    <source>
        <dbReference type="EMBL" id="GHD55966.1"/>
    </source>
</evidence>
<evidence type="ECO:0008006" key="3">
    <source>
        <dbReference type="Google" id="ProtNLM"/>
    </source>
</evidence>
<dbReference type="Proteomes" id="UP000630353">
    <property type="component" value="Unassembled WGS sequence"/>
</dbReference>
<dbReference type="RefSeq" id="WP_189992063.1">
    <property type="nucleotide sequence ID" value="NZ_BMZS01000008.1"/>
</dbReference>
<name>A0A918XUP5_9PROT</name>
<sequence length="256" mass="27735">MREIRIAAAAAFLVLAVSLPARAERLRICFEEWAPFSSMVGGRAEGIVVAAMDRALAAAGHAGLFAQLPYQRCLNGVRAGTYDAMLMTSDEPGLVPMRVSVAFWEVGVVTRPDWPRDSYEALSDFDGAVVGLVGAYGYHPAVQRALADWRVELTSEALFNLRKAASGRIDATVVDIPWARIQAEREGLALKVLTPILFATPQYMFLTPAKAGLVPELDAALQGLIDDGTVDRLYEQALGSDFRTVRARAANALIKD</sequence>
<reference evidence="1" key="2">
    <citation type="submission" date="2020-09" db="EMBL/GenBank/DDBJ databases">
        <authorList>
            <person name="Sun Q."/>
            <person name="Kim S."/>
        </authorList>
    </citation>
    <scope>NUCLEOTIDE SEQUENCE</scope>
    <source>
        <strain evidence="1">KCTC 42651</strain>
    </source>
</reference>
<dbReference type="SUPFAM" id="SSF53850">
    <property type="entry name" value="Periplasmic binding protein-like II"/>
    <property type="match status" value="1"/>
</dbReference>
<gene>
    <name evidence="1" type="ORF">GCM10017083_35480</name>
</gene>